<keyword evidence="7" id="KW-0492">Microsome</keyword>
<dbReference type="PROSITE" id="PS00191">
    <property type="entry name" value="CYTOCHROME_B5_1"/>
    <property type="match status" value="1"/>
</dbReference>
<keyword evidence="4 12" id="KW-0812">Transmembrane</keyword>
<dbReference type="AlphaFoldDB" id="A0A022REQ5"/>
<evidence type="ECO:0000256" key="2">
    <source>
        <dbReference type="ARBA" id="ARBA00022448"/>
    </source>
</evidence>
<dbReference type="OMA" id="CWLIINA"/>
<dbReference type="EMBL" id="KI630473">
    <property type="protein sequence ID" value="EYU38867.1"/>
    <property type="molecule type" value="Genomic_DNA"/>
</dbReference>
<name>A0A022REQ5_ERYGU</name>
<keyword evidence="8 12" id="KW-0408">Iron</keyword>
<dbReference type="Proteomes" id="UP000030748">
    <property type="component" value="Unassembled WGS sequence"/>
</dbReference>
<dbReference type="SMART" id="SM01117">
    <property type="entry name" value="Cyt-b5"/>
    <property type="match status" value="1"/>
</dbReference>
<dbReference type="STRING" id="4155.A0A022REQ5"/>
<dbReference type="InterPro" id="IPR050668">
    <property type="entry name" value="Cytochrome_b5"/>
</dbReference>
<dbReference type="PRINTS" id="PR00363">
    <property type="entry name" value="CYTOCHROMEB5"/>
</dbReference>
<dbReference type="GO" id="GO:0020037">
    <property type="term" value="F:heme binding"/>
    <property type="evidence" value="ECO:0000318"/>
    <property type="project" value="GO_Central"/>
</dbReference>
<dbReference type="PhylomeDB" id="A0A022REQ5"/>
<accession>A0A022REQ5</accession>
<organism evidence="14 15">
    <name type="scientific">Erythranthe guttata</name>
    <name type="common">Yellow monkey flower</name>
    <name type="synonym">Mimulus guttatus</name>
    <dbReference type="NCBI Taxonomy" id="4155"/>
    <lineage>
        <taxon>Eukaryota</taxon>
        <taxon>Viridiplantae</taxon>
        <taxon>Streptophyta</taxon>
        <taxon>Embryophyta</taxon>
        <taxon>Tracheophyta</taxon>
        <taxon>Spermatophyta</taxon>
        <taxon>Magnoliopsida</taxon>
        <taxon>eudicotyledons</taxon>
        <taxon>Gunneridae</taxon>
        <taxon>Pentapetalae</taxon>
        <taxon>asterids</taxon>
        <taxon>lamiids</taxon>
        <taxon>Lamiales</taxon>
        <taxon>Phrymaceae</taxon>
        <taxon>Erythranthe</taxon>
    </lineage>
</organism>
<keyword evidence="2" id="KW-0813">Transport</keyword>
<evidence type="ECO:0000259" key="13">
    <source>
        <dbReference type="PROSITE" id="PS50255"/>
    </source>
</evidence>
<gene>
    <name evidence="14" type="ORF">MIMGU_mgv1a016071mg</name>
</gene>
<dbReference type="eggNOG" id="KOG0537">
    <property type="taxonomic scope" value="Eukaryota"/>
</dbReference>
<dbReference type="GO" id="GO:0005789">
    <property type="term" value="C:endoplasmic reticulum membrane"/>
    <property type="evidence" value="ECO:0007669"/>
    <property type="project" value="UniProtKB-SubCell"/>
</dbReference>
<reference evidence="14 15" key="1">
    <citation type="journal article" date="2013" name="Proc. Natl. Acad. Sci. U.S.A.">
        <title>Fine-scale variation in meiotic recombination in Mimulus inferred from population shotgun sequencing.</title>
        <authorList>
            <person name="Hellsten U."/>
            <person name="Wright K.M."/>
            <person name="Jenkins J."/>
            <person name="Shu S."/>
            <person name="Yuan Y."/>
            <person name="Wessler S.R."/>
            <person name="Schmutz J."/>
            <person name="Willis J.H."/>
            <person name="Rokhsar D.S."/>
        </authorList>
    </citation>
    <scope>NUCLEOTIDE SEQUENCE [LARGE SCALE GENOMIC DNA]</scope>
    <source>
        <strain evidence="15">cv. DUN x IM62</strain>
    </source>
</reference>
<keyword evidence="5 12" id="KW-0479">Metal-binding</keyword>
<dbReference type="SUPFAM" id="SSF55856">
    <property type="entry name" value="Cytochrome b5-like heme/steroid binding domain"/>
    <property type="match status" value="1"/>
</dbReference>
<dbReference type="FunFam" id="3.10.120.10:FF:000002">
    <property type="entry name" value="Cytochrome b5 type B"/>
    <property type="match status" value="1"/>
</dbReference>
<evidence type="ECO:0000256" key="12">
    <source>
        <dbReference type="RuleBase" id="RU362121"/>
    </source>
</evidence>
<dbReference type="Pfam" id="PF00173">
    <property type="entry name" value="Cyt-b5"/>
    <property type="match status" value="1"/>
</dbReference>
<comment type="subcellular location">
    <subcellularLocation>
        <location evidence="1">Endoplasmic reticulum membrane</location>
        <topology evidence="1">Single-pass membrane protein</topology>
        <orientation evidence="1">Cytoplasmic side</orientation>
    </subcellularLocation>
    <subcellularLocation>
        <location evidence="10">Microsome membrane</location>
        <topology evidence="10">Single-pass membrane protein</topology>
        <orientation evidence="10">Cytoplasmic side</orientation>
    </subcellularLocation>
</comment>
<evidence type="ECO:0000256" key="4">
    <source>
        <dbReference type="ARBA" id="ARBA00022692"/>
    </source>
</evidence>
<protein>
    <recommendedName>
        <fullName evidence="13">Cytochrome b5 heme-binding domain-containing protein</fullName>
    </recommendedName>
</protein>
<evidence type="ECO:0000313" key="14">
    <source>
        <dbReference type="EMBL" id="EYU38867.1"/>
    </source>
</evidence>
<evidence type="ECO:0000313" key="15">
    <source>
        <dbReference type="Proteomes" id="UP000030748"/>
    </source>
</evidence>
<proteinExistence type="inferred from homology"/>
<evidence type="ECO:0000256" key="11">
    <source>
        <dbReference type="ARBA" id="ARBA00038168"/>
    </source>
</evidence>
<dbReference type="KEGG" id="egt:105956311"/>
<comment type="similarity">
    <text evidence="11 12">Belongs to the cytochrome b5 family.</text>
</comment>
<keyword evidence="9 12" id="KW-0472">Membrane</keyword>
<dbReference type="Gene3D" id="3.10.120.10">
    <property type="entry name" value="Cytochrome b5-like heme/steroid binding domain"/>
    <property type="match status" value="1"/>
</dbReference>
<feature type="domain" description="Cytochrome b5 heme-binding" evidence="13">
    <location>
        <begin position="6"/>
        <end position="82"/>
    </location>
</feature>
<dbReference type="PANTHER" id="PTHR19359">
    <property type="entry name" value="CYTOCHROME B5"/>
    <property type="match status" value="1"/>
</dbReference>
<dbReference type="PANTHER" id="PTHR19359:SF135">
    <property type="entry name" value="CYTOCHROME B5 ISOFORM E"/>
    <property type="match status" value="1"/>
</dbReference>
<evidence type="ECO:0000256" key="5">
    <source>
        <dbReference type="ARBA" id="ARBA00022723"/>
    </source>
</evidence>
<evidence type="ECO:0000256" key="6">
    <source>
        <dbReference type="ARBA" id="ARBA00022824"/>
    </source>
</evidence>
<keyword evidence="15" id="KW-1185">Reference proteome</keyword>
<dbReference type="OrthoDB" id="260519at2759"/>
<evidence type="ECO:0000256" key="8">
    <source>
        <dbReference type="ARBA" id="ARBA00023004"/>
    </source>
</evidence>
<dbReference type="InterPro" id="IPR036400">
    <property type="entry name" value="Cyt_B5-like_heme/steroid_sf"/>
</dbReference>
<evidence type="ECO:0000256" key="3">
    <source>
        <dbReference type="ARBA" id="ARBA00022617"/>
    </source>
</evidence>
<dbReference type="GO" id="GO:0016020">
    <property type="term" value="C:membrane"/>
    <property type="evidence" value="ECO:0000318"/>
    <property type="project" value="GO_Central"/>
</dbReference>
<keyword evidence="12" id="KW-1133">Transmembrane helix</keyword>
<dbReference type="PROSITE" id="PS50255">
    <property type="entry name" value="CYTOCHROME_B5_2"/>
    <property type="match status" value="1"/>
</dbReference>
<evidence type="ECO:0000256" key="1">
    <source>
        <dbReference type="ARBA" id="ARBA00004131"/>
    </source>
</evidence>
<sequence length="135" mass="15073">MAEKVVHVHAFEDVAKHNNKDDCWLIINAKVYDVTPFLEEHPGGDEILYMSTGKDATSDFEDVGHSKEAEEKMKEFLIGDFDVSTLTYPSNTNTPPTIASSTPPNHESSSSKILLFILPLLILGVAFLLRFYSKN</sequence>
<keyword evidence="6" id="KW-0256">Endoplasmic reticulum</keyword>
<feature type="transmembrane region" description="Helical" evidence="12">
    <location>
        <begin position="113"/>
        <end position="132"/>
    </location>
</feature>
<keyword evidence="3 12" id="KW-0349">Heme</keyword>
<dbReference type="InterPro" id="IPR018506">
    <property type="entry name" value="Cyt_B5_heme-BS"/>
</dbReference>
<evidence type="ECO:0000256" key="9">
    <source>
        <dbReference type="ARBA" id="ARBA00023136"/>
    </source>
</evidence>
<dbReference type="GO" id="GO:0046872">
    <property type="term" value="F:metal ion binding"/>
    <property type="evidence" value="ECO:0007669"/>
    <property type="project" value="UniProtKB-UniRule"/>
</dbReference>
<dbReference type="InterPro" id="IPR001199">
    <property type="entry name" value="Cyt_B5-like_heme/steroid-bd"/>
</dbReference>
<evidence type="ECO:0000256" key="10">
    <source>
        <dbReference type="ARBA" id="ARBA00037877"/>
    </source>
</evidence>
<evidence type="ECO:0000256" key="7">
    <source>
        <dbReference type="ARBA" id="ARBA00022848"/>
    </source>
</evidence>